<dbReference type="Proteomes" id="UP000030755">
    <property type="component" value="Unassembled WGS sequence"/>
</dbReference>
<keyword evidence="2" id="KW-1185">Reference proteome</keyword>
<name>A0A075ANE0_ROZAC</name>
<sequence>MRYDYYGFKLSVHIFVLGLEFTIIILRIQNVEAGLNVFLLVSLGAIKGIKQYSKFRRIAKEYRY</sequence>
<organism evidence="1 2">
    <name type="scientific">Rozella allomycis (strain CSF55)</name>
    <dbReference type="NCBI Taxonomy" id="988480"/>
    <lineage>
        <taxon>Eukaryota</taxon>
        <taxon>Fungi</taxon>
        <taxon>Fungi incertae sedis</taxon>
        <taxon>Cryptomycota</taxon>
        <taxon>Cryptomycota incertae sedis</taxon>
        <taxon>Rozella</taxon>
    </lineage>
</organism>
<proteinExistence type="predicted"/>
<dbReference type="EMBL" id="KE561265">
    <property type="protein sequence ID" value="EPZ31342.1"/>
    <property type="molecule type" value="Genomic_DNA"/>
</dbReference>
<dbReference type="HOGENOM" id="CLU_2868874_0_0_1"/>
<gene>
    <name evidence="1" type="ORF">O9G_000987</name>
</gene>
<protein>
    <submittedName>
        <fullName evidence="1">Uncharacterized protein</fullName>
    </submittedName>
</protein>
<accession>A0A075ANE0</accession>
<reference evidence="1 2" key="1">
    <citation type="journal article" date="2013" name="Curr. Biol.">
        <title>Shared signatures of parasitism and phylogenomics unite Cryptomycota and microsporidia.</title>
        <authorList>
            <person name="James T.Y."/>
            <person name="Pelin A."/>
            <person name="Bonen L."/>
            <person name="Ahrendt S."/>
            <person name="Sain D."/>
            <person name="Corradi N."/>
            <person name="Stajich J.E."/>
        </authorList>
    </citation>
    <scope>NUCLEOTIDE SEQUENCE [LARGE SCALE GENOMIC DNA]</scope>
    <source>
        <strain evidence="1 2">CSF55</strain>
    </source>
</reference>
<dbReference type="AlphaFoldDB" id="A0A075ANE0"/>
<evidence type="ECO:0000313" key="2">
    <source>
        <dbReference type="Proteomes" id="UP000030755"/>
    </source>
</evidence>
<evidence type="ECO:0000313" key="1">
    <source>
        <dbReference type="EMBL" id="EPZ31342.1"/>
    </source>
</evidence>